<organism evidence="1 2">
    <name type="scientific">Aristaeella lactis</name>
    <dbReference type="NCBI Taxonomy" id="3046383"/>
    <lineage>
        <taxon>Bacteria</taxon>
        <taxon>Bacillati</taxon>
        <taxon>Bacillota</taxon>
        <taxon>Clostridia</taxon>
        <taxon>Eubacteriales</taxon>
        <taxon>Aristaeellaceae</taxon>
        <taxon>Aristaeella</taxon>
    </lineage>
</organism>
<evidence type="ECO:0000313" key="1">
    <source>
        <dbReference type="EMBL" id="SMC54322.1"/>
    </source>
</evidence>
<gene>
    <name evidence="1" type="ORF">SAMN06297397_1347</name>
</gene>
<proteinExistence type="predicted"/>
<dbReference type="Proteomes" id="UP000192328">
    <property type="component" value="Unassembled WGS sequence"/>
</dbReference>
<accession>A0AC61PKG9</accession>
<comment type="caution">
    <text evidence="1">The sequence shown here is derived from an EMBL/GenBank/DDBJ whole genome shotgun (WGS) entry which is preliminary data.</text>
</comment>
<evidence type="ECO:0000313" key="2">
    <source>
        <dbReference type="Proteomes" id="UP000192328"/>
    </source>
</evidence>
<keyword evidence="2" id="KW-1185">Reference proteome</keyword>
<name>A0AC61PKG9_9FIRM</name>
<reference evidence="1" key="1">
    <citation type="submission" date="2017-04" db="EMBL/GenBank/DDBJ databases">
        <authorList>
            <person name="Varghese N."/>
            <person name="Submissions S."/>
        </authorList>
    </citation>
    <scope>NUCLEOTIDE SEQUENCE</scope>
    <source>
        <strain evidence="1">WTE2008</strain>
    </source>
</reference>
<protein>
    <submittedName>
        <fullName evidence="1">RNA polymerase sigma-70 factor, ECF subfamily</fullName>
    </submittedName>
</protein>
<sequence>MSGKTTRETVTQPVPDFDRLLEQYQTAVLRVCYLYLCDRSQAEDAVQETFLKVYRNLDSFRGESSEKTWIMKIAMRVCYDMNHSGWYRLINRHVTPEMLPEASVPFEEKDDALTHAVIRLPIRLREVILLYYYQGLKVNEVAEALGISQPSVSQRLKRGREKLKDALEGRELDE</sequence>
<dbReference type="EMBL" id="FWXZ01000002">
    <property type="protein sequence ID" value="SMC54322.1"/>
    <property type="molecule type" value="Genomic_DNA"/>
</dbReference>